<dbReference type="Proteomes" id="UP000000662">
    <property type="component" value="Chromosome 1"/>
</dbReference>
<dbReference type="KEGG" id="bam:Bamb_1627"/>
<dbReference type="AlphaFoldDB" id="Q0BF88"/>
<dbReference type="eggNOG" id="COG2227">
    <property type="taxonomic scope" value="Bacteria"/>
</dbReference>
<dbReference type="CDD" id="cd02440">
    <property type="entry name" value="AdoMet_MTases"/>
    <property type="match status" value="1"/>
</dbReference>
<keyword evidence="3" id="KW-0949">S-adenosyl-L-methionine</keyword>
<protein>
    <submittedName>
        <fullName evidence="4">Methyltransferase type 12</fullName>
    </submittedName>
</protein>
<evidence type="ECO:0000313" key="5">
    <source>
        <dbReference type="Proteomes" id="UP000000662"/>
    </source>
</evidence>
<dbReference type="RefSeq" id="WP_011656912.1">
    <property type="nucleotide sequence ID" value="NC_008390.1"/>
</dbReference>
<dbReference type="GeneID" id="93086160"/>
<dbReference type="InterPro" id="IPR029063">
    <property type="entry name" value="SAM-dependent_MTases_sf"/>
</dbReference>
<keyword evidence="1 4" id="KW-0489">Methyltransferase</keyword>
<name>Q0BF88_BURCM</name>
<proteinExistence type="predicted"/>
<keyword evidence="2" id="KW-0808">Transferase</keyword>
<gene>
    <name evidence="4" type="ordered locus">Bamb_1627</name>
</gene>
<dbReference type="Gene3D" id="3.40.50.150">
    <property type="entry name" value="Vaccinia Virus protein VP39"/>
    <property type="match status" value="1"/>
</dbReference>
<dbReference type="EMBL" id="CP000440">
    <property type="protein sequence ID" value="ABI87185.1"/>
    <property type="molecule type" value="Genomic_DNA"/>
</dbReference>
<dbReference type="GO" id="GO:0008168">
    <property type="term" value="F:methyltransferase activity"/>
    <property type="evidence" value="ECO:0007669"/>
    <property type="project" value="UniProtKB-KW"/>
</dbReference>
<accession>Q0BF88</accession>
<dbReference type="PANTHER" id="PTHR43464:SF19">
    <property type="entry name" value="UBIQUINONE BIOSYNTHESIS O-METHYLTRANSFERASE, MITOCHONDRIAL"/>
    <property type="match status" value="1"/>
</dbReference>
<evidence type="ECO:0000313" key="4">
    <source>
        <dbReference type="EMBL" id="ABI87185.1"/>
    </source>
</evidence>
<evidence type="ECO:0000256" key="2">
    <source>
        <dbReference type="ARBA" id="ARBA00022679"/>
    </source>
</evidence>
<organism evidence="4 5">
    <name type="scientific">Burkholderia ambifaria (strain ATCC BAA-244 / DSM 16087 / CCUG 44356 / LMG 19182 / AMMD)</name>
    <name type="common">Burkholderia cepacia (strain AMMD)</name>
    <dbReference type="NCBI Taxonomy" id="339670"/>
    <lineage>
        <taxon>Bacteria</taxon>
        <taxon>Pseudomonadati</taxon>
        <taxon>Pseudomonadota</taxon>
        <taxon>Betaproteobacteria</taxon>
        <taxon>Burkholderiales</taxon>
        <taxon>Burkholderiaceae</taxon>
        <taxon>Burkholderia</taxon>
        <taxon>Burkholderia cepacia complex</taxon>
    </lineage>
</organism>
<dbReference type="Pfam" id="PF13489">
    <property type="entry name" value="Methyltransf_23"/>
    <property type="match status" value="1"/>
</dbReference>
<dbReference type="SUPFAM" id="SSF53335">
    <property type="entry name" value="S-adenosyl-L-methionine-dependent methyltransferases"/>
    <property type="match status" value="1"/>
</dbReference>
<reference evidence="4" key="1">
    <citation type="submission" date="2009-01" db="EMBL/GenBank/DDBJ databases">
        <title>Complete sequence of Chromosome 1 of Burkholderia cepacia AMMD.</title>
        <authorList>
            <consortium name="US DOE Joint Genome Institute"/>
            <person name="Copeland A."/>
            <person name="Lucas S."/>
            <person name="Lapidus A."/>
            <person name="Barry K."/>
            <person name="Detter J.C."/>
            <person name="Glavina del Rio T."/>
            <person name="Hammon N."/>
            <person name="Israni S."/>
            <person name="Pitluck S."/>
            <person name="Bruce D."/>
            <person name="Chain P."/>
            <person name="Malfatti S."/>
            <person name="Shin M."/>
            <person name="Vergez L."/>
            <person name="Schmutz J."/>
            <person name="Larimer F."/>
            <person name="Land M."/>
            <person name="Hauser L."/>
            <person name="Kyrpides N."/>
            <person name="Kim E."/>
            <person name="Parke J."/>
            <person name="Coenye T."/>
            <person name="Konstantinidis K."/>
            <person name="Ramette A."/>
            <person name="Tiedje J."/>
            <person name="Richardson P."/>
        </authorList>
    </citation>
    <scope>NUCLEOTIDE SEQUENCE [LARGE SCALE GENOMIC DNA]</scope>
    <source>
        <strain evidence="4">AMMD</strain>
    </source>
</reference>
<evidence type="ECO:0000256" key="1">
    <source>
        <dbReference type="ARBA" id="ARBA00022603"/>
    </source>
</evidence>
<evidence type="ECO:0000256" key="3">
    <source>
        <dbReference type="ARBA" id="ARBA00022691"/>
    </source>
</evidence>
<keyword evidence="5" id="KW-1185">Reference proteome</keyword>
<dbReference type="PATRIC" id="fig|339670.21.peg.3336"/>
<dbReference type="GO" id="GO:0032259">
    <property type="term" value="P:methylation"/>
    <property type="evidence" value="ECO:0007669"/>
    <property type="project" value="UniProtKB-KW"/>
</dbReference>
<sequence length="230" mass="25787">MNAAEAYYIDAQRTIAPVESPLATPPEYAAVLHSDFVSSYRDGRDVWTDETAMRVASAILHAHLGAPADILDAGAGRGRDTAYFLEHGHRVTAVDLVESPEWTQLAQRWGERVRFHTCPMIELEGSAGFDGVLDNGCLHHQHPDAYRTYLAHVHALLRPDGLFTISVFESDGPGRLYENHAQRLYREFSESELSELLRTANFVPVDSQRVPRSRCGLHYLVMTVCKTRPE</sequence>
<dbReference type="PANTHER" id="PTHR43464">
    <property type="entry name" value="METHYLTRANSFERASE"/>
    <property type="match status" value="1"/>
</dbReference>